<sequence>MRAQDEQTRVFYELCSMIIHILRFPPLPIPIPSNYSSVGNSASSSRGPTAPAQQVSPAAFASLFIGISVALMLFGSVAFVIGFIMMPWVIGLVLLFYLVGIVSNLSELGREILYPGSRVAKGCAW</sequence>
<evidence type="ECO:0000313" key="3">
    <source>
        <dbReference type="Proteomes" id="UP001415857"/>
    </source>
</evidence>
<dbReference type="EMBL" id="JBBPBK010000013">
    <property type="protein sequence ID" value="KAK9272889.1"/>
    <property type="molecule type" value="Genomic_DNA"/>
</dbReference>
<protein>
    <recommendedName>
        <fullName evidence="4">Transmembrane protein</fullName>
    </recommendedName>
</protein>
<dbReference type="PANTHER" id="PTHR34781">
    <property type="entry name" value="TRANSMEMBRANE PROTEIN"/>
    <property type="match status" value="1"/>
</dbReference>
<keyword evidence="3" id="KW-1185">Reference proteome</keyword>
<keyword evidence="1" id="KW-1133">Transmembrane helix</keyword>
<dbReference type="PANTHER" id="PTHR34781:SF2">
    <property type="entry name" value="TRANSMEMBRANE PROTEIN"/>
    <property type="match status" value="1"/>
</dbReference>
<evidence type="ECO:0000256" key="1">
    <source>
        <dbReference type="SAM" id="Phobius"/>
    </source>
</evidence>
<feature type="transmembrane region" description="Helical" evidence="1">
    <location>
        <begin position="55"/>
        <end position="74"/>
    </location>
</feature>
<reference evidence="2 3" key="1">
    <citation type="journal article" date="2024" name="Plant J.">
        <title>Genome sequences and population genomics reveal climatic adaptation and genomic divergence between two closely related sweetgum species.</title>
        <authorList>
            <person name="Xu W.Q."/>
            <person name="Ren C.Q."/>
            <person name="Zhang X.Y."/>
            <person name="Comes H.P."/>
            <person name="Liu X.H."/>
            <person name="Li Y.G."/>
            <person name="Kettle C.J."/>
            <person name="Jalonen R."/>
            <person name="Gaisberger H."/>
            <person name="Ma Y.Z."/>
            <person name="Qiu Y.X."/>
        </authorList>
    </citation>
    <scope>NUCLEOTIDE SEQUENCE [LARGE SCALE GENOMIC DNA]</scope>
    <source>
        <strain evidence="2">Hangzhou</strain>
    </source>
</reference>
<dbReference type="AlphaFoldDB" id="A0AAP0NM16"/>
<dbReference type="Proteomes" id="UP001415857">
    <property type="component" value="Unassembled WGS sequence"/>
</dbReference>
<accession>A0AAP0NM16</accession>
<comment type="caution">
    <text evidence="2">The sequence shown here is derived from an EMBL/GenBank/DDBJ whole genome shotgun (WGS) entry which is preliminary data.</text>
</comment>
<evidence type="ECO:0000313" key="2">
    <source>
        <dbReference type="EMBL" id="KAK9272889.1"/>
    </source>
</evidence>
<keyword evidence="1" id="KW-0472">Membrane</keyword>
<gene>
    <name evidence="2" type="ORF">L1049_003268</name>
</gene>
<proteinExistence type="predicted"/>
<name>A0AAP0NM16_LIQFO</name>
<keyword evidence="1" id="KW-0812">Transmembrane</keyword>
<evidence type="ECO:0008006" key="4">
    <source>
        <dbReference type="Google" id="ProtNLM"/>
    </source>
</evidence>
<organism evidence="2 3">
    <name type="scientific">Liquidambar formosana</name>
    <name type="common">Formosan gum</name>
    <dbReference type="NCBI Taxonomy" id="63359"/>
    <lineage>
        <taxon>Eukaryota</taxon>
        <taxon>Viridiplantae</taxon>
        <taxon>Streptophyta</taxon>
        <taxon>Embryophyta</taxon>
        <taxon>Tracheophyta</taxon>
        <taxon>Spermatophyta</taxon>
        <taxon>Magnoliopsida</taxon>
        <taxon>eudicotyledons</taxon>
        <taxon>Gunneridae</taxon>
        <taxon>Pentapetalae</taxon>
        <taxon>Saxifragales</taxon>
        <taxon>Altingiaceae</taxon>
        <taxon>Liquidambar</taxon>
    </lineage>
</organism>
<feature type="transmembrane region" description="Helical" evidence="1">
    <location>
        <begin position="80"/>
        <end position="102"/>
    </location>
</feature>